<evidence type="ECO:0000313" key="1">
    <source>
        <dbReference type="EMBL" id="SAL72910.1"/>
    </source>
</evidence>
<keyword evidence="2" id="KW-1185">Reference proteome</keyword>
<dbReference type="EMBL" id="FCNY02000060">
    <property type="protein sequence ID" value="SAL72910.1"/>
    <property type="molecule type" value="Genomic_DNA"/>
</dbReference>
<organism evidence="1 2">
    <name type="scientific">Caballeronia cordobensis</name>
    <name type="common">Burkholderia cordobensis</name>
    <dbReference type="NCBI Taxonomy" id="1353886"/>
    <lineage>
        <taxon>Bacteria</taxon>
        <taxon>Pseudomonadati</taxon>
        <taxon>Pseudomonadota</taxon>
        <taxon>Betaproteobacteria</taxon>
        <taxon>Burkholderiales</taxon>
        <taxon>Burkholderiaceae</taxon>
        <taxon>Caballeronia</taxon>
    </lineage>
</organism>
<sequence>MTAEGEEVIEDAHAFETKHAREAFSKRMFERRARCDIGGEILPLRIGQGTAIELAVRCERQCIEHDERRGNHVVGQSRVQMLTKIACIRNQRDISDELLILRRLMPRPCNHHSLAHRGMTRDLRFDLTQLDTEPANLDLMIVTAKKLDISIGSIARDISGAIHTRAGNERIIDKPLSSEIRPIQITPRHTRPTDIQLTNRTRRHEPVLRIEQIHTRVGDRTTDRNRC</sequence>
<reference evidence="2" key="1">
    <citation type="submission" date="2016-01" db="EMBL/GenBank/DDBJ databases">
        <authorList>
            <person name="Peeters C."/>
        </authorList>
    </citation>
    <scope>NUCLEOTIDE SEQUENCE [LARGE SCALE GENOMIC DNA]</scope>
</reference>
<evidence type="ECO:0000313" key="2">
    <source>
        <dbReference type="Proteomes" id="UP000054740"/>
    </source>
</evidence>
<protein>
    <submittedName>
        <fullName evidence="1">Uncharacterized protein</fullName>
    </submittedName>
</protein>
<gene>
    <name evidence="1" type="ORF">AWB70_07587</name>
</gene>
<dbReference type="AntiFam" id="ANF00178">
    <property type="entry name" value="Shadow ORF (opposite dhbF)"/>
</dbReference>
<dbReference type="Proteomes" id="UP000054740">
    <property type="component" value="Unassembled WGS sequence"/>
</dbReference>
<name>A0A158JXG5_CABCO</name>
<accession>A0A158JXG5</accession>
<proteinExistence type="predicted"/>
<dbReference type="AlphaFoldDB" id="A0A158JXG5"/>